<protein>
    <recommendedName>
        <fullName evidence="3">Outer membrane protein beta-barrel domain-containing protein</fullName>
    </recommendedName>
</protein>
<accession>A0A512BF19</accession>
<organism evidence="1 2">
    <name type="scientific">Segetibacter aerophilus</name>
    <dbReference type="NCBI Taxonomy" id="670293"/>
    <lineage>
        <taxon>Bacteria</taxon>
        <taxon>Pseudomonadati</taxon>
        <taxon>Bacteroidota</taxon>
        <taxon>Chitinophagia</taxon>
        <taxon>Chitinophagales</taxon>
        <taxon>Chitinophagaceae</taxon>
        <taxon>Segetibacter</taxon>
    </lineage>
</organism>
<dbReference type="Proteomes" id="UP000321513">
    <property type="component" value="Unassembled WGS sequence"/>
</dbReference>
<evidence type="ECO:0008006" key="3">
    <source>
        <dbReference type="Google" id="ProtNLM"/>
    </source>
</evidence>
<proteinExistence type="predicted"/>
<sequence length="166" mass="18095">MDFIICFETNIMKNLVVLCSIMCVSVFTANGQSMGRSYKTALGVKVWDGGGISFKTFVAPNNALEVIGYLYRNGTRLTGLYEIHGNIADAPGLKWYVGPGAHLGFYNYKGYTGDKAVAGIDGVLGLDYKVNKAPLNFSIDWQPSFEFADGRGFVGSWGGLGIRYTF</sequence>
<reference evidence="1 2" key="1">
    <citation type="submission" date="2019-07" db="EMBL/GenBank/DDBJ databases">
        <title>Whole genome shotgun sequence of Segetibacter aerophilus NBRC 106135.</title>
        <authorList>
            <person name="Hosoyama A."/>
            <person name="Uohara A."/>
            <person name="Ohji S."/>
            <person name="Ichikawa N."/>
        </authorList>
    </citation>
    <scope>NUCLEOTIDE SEQUENCE [LARGE SCALE GENOMIC DNA]</scope>
    <source>
        <strain evidence="1 2">NBRC 106135</strain>
    </source>
</reference>
<comment type="caution">
    <text evidence="1">The sequence shown here is derived from an EMBL/GenBank/DDBJ whole genome shotgun (WGS) entry which is preliminary data.</text>
</comment>
<evidence type="ECO:0000313" key="2">
    <source>
        <dbReference type="Proteomes" id="UP000321513"/>
    </source>
</evidence>
<keyword evidence="2" id="KW-1185">Reference proteome</keyword>
<evidence type="ECO:0000313" key="1">
    <source>
        <dbReference type="EMBL" id="GEO10563.1"/>
    </source>
</evidence>
<gene>
    <name evidence="1" type="ORF">SAE01_30590</name>
</gene>
<dbReference type="AlphaFoldDB" id="A0A512BF19"/>
<name>A0A512BF19_9BACT</name>
<dbReference type="EMBL" id="BJYT01000011">
    <property type="protein sequence ID" value="GEO10563.1"/>
    <property type="molecule type" value="Genomic_DNA"/>
</dbReference>